<feature type="compositionally biased region" description="Polar residues" evidence="1">
    <location>
        <begin position="84"/>
        <end position="96"/>
    </location>
</feature>
<organism evidence="2 5">
    <name type="scientific">Plasmodium ovale wallikeri</name>
    <dbReference type="NCBI Taxonomy" id="864142"/>
    <lineage>
        <taxon>Eukaryota</taxon>
        <taxon>Sar</taxon>
        <taxon>Alveolata</taxon>
        <taxon>Apicomplexa</taxon>
        <taxon>Aconoidasida</taxon>
        <taxon>Haemosporida</taxon>
        <taxon>Plasmodiidae</taxon>
        <taxon>Plasmodium</taxon>
        <taxon>Plasmodium (Plasmodium)</taxon>
    </lineage>
</organism>
<sequence length="785" mass="90020">MHCGESTGGSGIFQGKTTGRSFYGDKKKEGNSFDEYSENYNFLLSSDTIGGSFKIKEEKKRREEEEYKKIMESSDEKSDYSYDNRNTSTHSDWSNNFSSDINKAERKNSPFLTHQDDNFERSSTNLEENIFKNLESKSSHLCNNTSDMEKTQSVIINKEKSKQRRNSYEENIFNTKKSTSNEKINRGRSEGNYQGEDNLKIEQNDITGRDVEEENIECNSGKCNKGNCKEHISCHFNETEKTGLWLVDTINELLDKLSDMEKRDSNTESFEIEGNNLPNDNMVYEDLNQKKKGKWCEYLKLNNIIYHSHILPIYESIREIFIKYQMQKMEEKKKKKKKSSTILSLPKFPYKNLKDRCISKTYKNLPHLNGSNERVRMTHRRGTLAGSSNYRVRGHHGGSNEYDGDYDYEDYDNNNGCDGDGGCDDACSNSFVLLVHQIKQKYKEFCDKIGEKLGTVDKENYNFREYCMVLSKMLATNIMNMIPFSKFPLFLNNMVNYVQACSQQCQRNESIKSMHSMDPYRLHVNSRMETIYTLPVNLGNSLPNLNSTISFNDPYSNGSSVQRSNYPLFAAMVSTRAVTRQATGEGDGRHHFAGAADATSTRGYRRSFSTYYSEVNRGDAQHLSEGLSQEGRNDMTSKFTMLPRYMKTYANSRSKIRNSFRTIGPRSQKQRKGNFCTSPSANPYESPFANMDTLEKSKTNYVPEKNVEQTASLSCRDNHQNEEASANARTNSNINEHSTEGNQDLTTIFPIDSFNRTTSDDYCTAKSLPLNESIKFGNSPMQAEE</sequence>
<accession>A0A1A8ZUW5</accession>
<keyword evidence="5" id="KW-1185">Reference proteome</keyword>
<dbReference type="Proteomes" id="UP000078550">
    <property type="component" value="Unassembled WGS sequence"/>
</dbReference>
<feature type="compositionally biased region" description="Basic and acidic residues" evidence="1">
    <location>
        <begin position="54"/>
        <end position="82"/>
    </location>
</feature>
<gene>
    <name evidence="2" type="ORF">POVWA1_056170</name>
    <name evidence="3" type="ORF">POVWA2_055540</name>
</gene>
<reference evidence="2" key="1">
    <citation type="submission" date="2016-05" db="EMBL/GenBank/DDBJ databases">
        <authorList>
            <person name="Lavstsen T."/>
            <person name="Jespersen J.S."/>
        </authorList>
    </citation>
    <scope>NUCLEOTIDE SEQUENCE [LARGE SCALE GENOMIC DNA]</scope>
</reference>
<evidence type="ECO:0000256" key="1">
    <source>
        <dbReference type="SAM" id="MobiDB-lite"/>
    </source>
</evidence>
<evidence type="ECO:0000313" key="3">
    <source>
        <dbReference type="EMBL" id="SBT48228.1"/>
    </source>
</evidence>
<reference evidence="5" key="3">
    <citation type="submission" date="2016-05" db="EMBL/GenBank/DDBJ databases">
        <authorList>
            <person name="Naeem R."/>
        </authorList>
    </citation>
    <scope>NUCLEOTIDE SEQUENCE [LARGE SCALE GENOMIC DNA]</scope>
</reference>
<feature type="region of interest" description="Disordered" evidence="1">
    <location>
        <begin position="707"/>
        <end position="743"/>
    </location>
</feature>
<evidence type="ECO:0000313" key="5">
    <source>
        <dbReference type="Proteomes" id="UP000078555"/>
    </source>
</evidence>
<dbReference type="EMBL" id="FLRD01000148">
    <property type="protein sequence ID" value="SBT47710.1"/>
    <property type="molecule type" value="Genomic_DNA"/>
</dbReference>
<evidence type="ECO:0000313" key="4">
    <source>
        <dbReference type="Proteomes" id="UP000078550"/>
    </source>
</evidence>
<feature type="compositionally biased region" description="Gly residues" evidence="1">
    <location>
        <begin position="1"/>
        <end position="12"/>
    </location>
</feature>
<feature type="compositionally biased region" description="Polar residues" evidence="1">
    <location>
        <begin position="723"/>
        <end position="743"/>
    </location>
</feature>
<feature type="region of interest" description="Disordered" evidence="1">
    <location>
        <begin position="664"/>
        <end position="688"/>
    </location>
</feature>
<reference evidence="4" key="2">
    <citation type="submission" date="2016-05" db="EMBL/GenBank/DDBJ databases">
        <authorList>
            <person name="Naeem Raeece"/>
        </authorList>
    </citation>
    <scope>NUCLEOTIDE SEQUENCE [LARGE SCALE GENOMIC DNA]</scope>
</reference>
<dbReference type="AlphaFoldDB" id="A0A1A8ZUW5"/>
<dbReference type="EMBL" id="FLRE01000191">
    <property type="protein sequence ID" value="SBT48228.1"/>
    <property type="molecule type" value="Genomic_DNA"/>
</dbReference>
<evidence type="ECO:0000313" key="2">
    <source>
        <dbReference type="EMBL" id="SBT47710.1"/>
    </source>
</evidence>
<feature type="compositionally biased region" description="Polar residues" evidence="1">
    <location>
        <begin position="141"/>
        <end position="155"/>
    </location>
</feature>
<feature type="compositionally biased region" description="Basic and acidic residues" evidence="1">
    <location>
        <begin position="179"/>
        <end position="189"/>
    </location>
</feature>
<feature type="region of interest" description="Disordered" evidence="1">
    <location>
        <begin position="1"/>
        <end position="30"/>
    </location>
</feature>
<feature type="region of interest" description="Disordered" evidence="1">
    <location>
        <begin position="141"/>
        <end position="196"/>
    </location>
</feature>
<protein>
    <submittedName>
        <fullName evidence="2">Uncharacterized protein</fullName>
    </submittedName>
</protein>
<proteinExistence type="predicted"/>
<feature type="region of interest" description="Disordered" evidence="1">
    <location>
        <begin position="53"/>
        <end position="96"/>
    </location>
</feature>
<dbReference type="Proteomes" id="UP000078555">
    <property type="component" value="Unassembled WGS sequence"/>
</dbReference>
<name>A0A1A8ZUW5_PLAOA</name>